<evidence type="ECO:0000256" key="2">
    <source>
        <dbReference type="ARBA" id="ARBA00022475"/>
    </source>
</evidence>
<feature type="transmembrane region" description="Helical" evidence="6">
    <location>
        <begin position="180"/>
        <end position="201"/>
    </location>
</feature>
<dbReference type="InterPro" id="IPR051449">
    <property type="entry name" value="ABC-2_transporter_component"/>
</dbReference>
<dbReference type="SUPFAM" id="SSF53850">
    <property type="entry name" value="Periplasmic binding protein-like II"/>
    <property type="match status" value="1"/>
</dbReference>
<evidence type="ECO:0000256" key="5">
    <source>
        <dbReference type="ARBA" id="ARBA00023136"/>
    </source>
</evidence>
<evidence type="ECO:0000256" key="6">
    <source>
        <dbReference type="SAM" id="Phobius"/>
    </source>
</evidence>
<evidence type="ECO:0000256" key="1">
    <source>
        <dbReference type="ARBA" id="ARBA00004651"/>
    </source>
</evidence>
<dbReference type="PANTHER" id="PTHR30294:SF29">
    <property type="entry name" value="MULTIDRUG ABC TRANSPORTER PERMEASE YBHS-RELATED"/>
    <property type="match status" value="1"/>
</dbReference>
<name>A0A9X1L7R3_9FLAO</name>
<keyword evidence="5 6" id="KW-0472">Membrane</keyword>
<keyword evidence="3 6" id="KW-0812">Transmembrane</keyword>
<dbReference type="Pfam" id="PF12698">
    <property type="entry name" value="ABC2_membrane_3"/>
    <property type="match status" value="1"/>
</dbReference>
<evidence type="ECO:0000259" key="7">
    <source>
        <dbReference type="Pfam" id="PF12698"/>
    </source>
</evidence>
<sequence length="434" mass="48416">MNHLPLIIKREYLNKVRNKAFIIMSVLSPVIMIILVCVVAYLSQINNDKVRVITVLDESGLLNNTFKNSEKTSYNILTGMSLNDAKVLTKEANSSGLLHIERFNNLEEASNYIKFYSEESPSLSLVSDIEGKLEKALTAKNLKEKGVNVDTINAAQIKINMAQESFDGEKTSKIDSVVKLIFGGAAGYLLFMFIIIYGNMIMRSVIEEKTSRIIEVIISSVKPIQLLLGKIIGTSLAGITQFVIWLILGSILLTIVSLVFGIEVQTPQQQMVEQAVATPEINAQVQNILEAFYNLPITNLIVAFVLFFVGGYLLYSSLYAAIGAAVDNETDTQQFMLPIIMPLILAVYIGIFTVIEDPHGTVSTVFSYIPLTSPVVMLMRIPFGVPVWQQLISLLILVATFLFTVWFAAKIYRVGILMYGKKPSYKELIKWIKY</sequence>
<feature type="transmembrane region" description="Helical" evidence="6">
    <location>
        <begin position="362"/>
        <end position="381"/>
    </location>
</feature>
<evidence type="ECO:0000256" key="3">
    <source>
        <dbReference type="ARBA" id="ARBA00022692"/>
    </source>
</evidence>
<gene>
    <name evidence="8" type="ORF">LG651_12910</name>
</gene>
<dbReference type="AlphaFoldDB" id="A0A9X1L7R3"/>
<feature type="transmembrane region" description="Helical" evidence="6">
    <location>
        <begin position="21"/>
        <end position="42"/>
    </location>
</feature>
<dbReference type="EMBL" id="JAJAPX010000005">
    <property type="protein sequence ID" value="MCB4809151.1"/>
    <property type="molecule type" value="Genomic_DNA"/>
</dbReference>
<accession>A0A9X1L7R3</accession>
<organism evidence="8 9">
    <name type="scientific">Neotamlana sargassicola</name>
    <dbReference type="NCBI Taxonomy" id="2883125"/>
    <lineage>
        <taxon>Bacteria</taxon>
        <taxon>Pseudomonadati</taxon>
        <taxon>Bacteroidota</taxon>
        <taxon>Flavobacteriia</taxon>
        <taxon>Flavobacteriales</taxon>
        <taxon>Flavobacteriaceae</taxon>
        <taxon>Neotamlana</taxon>
    </lineage>
</organism>
<dbReference type="Gene3D" id="3.40.190.10">
    <property type="entry name" value="Periplasmic binding protein-like II"/>
    <property type="match status" value="1"/>
</dbReference>
<comment type="subcellular location">
    <subcellularLocation>
        <location evidence="1">Cell membrane</location>
        <topology evidence="1">Multi-pass membrane protein</topology>
    </subcellularLocation>
</comment>
<feature type="domain" description="ABC-2 type transporter transmembrane" evidence="7">
    <location>
        <begin position="19"/>
        <end position="409"/>
    </location>
</feature>
<feature type="transmembrane region" description="Helical" evidence="6">
    <location>
        <begin position="291"/>
        <end position="315"/>
    </location>
</feature>
<dbReference type="InterPro" id="IPR013525">
    <property type="entry name" value="ABC2_TM"/>
</dbReference>
<evidence type="ECO:0000256" key="4">
    <source>
        <dbReference type="ARBA" id="ARBA00022989"/>
    </source>
</evidence>
<reference evidence="8" key="1">
    <citation type="submission" date="2021-10" db="EMBL/GenBank/DDBJ databases">
        <title>Tamlana sargassums sp. nov., and Tamlana laminarinivorans sp. nov., two new bacteria isolated from the brown alga.</title>
        <authorList>
            <person name="Li J."/>
        </authorList>
    </citation>
    <scope>NUCLEOTIDE SEQUENCE</scope>
    <source>
        <strain evidence="8">62-3</strain>
    </source>
</reference>
<keyword evidence="4 6" id="KW-1133">Transmembrane helix</keyword>
<keyword evidence="9" id="KW-1185">Reference proteome</keyword>
<comment type="caution">
    <text evidence="8">The sequence shown here is derived from an EMBL/GenBank/DDBJ whole genome shotgun (WGS) entry which is preliminary data.</text>
</comment>
<protein>
    <submittedName>
        <fullName evidence="8">ABC transporter permease</fullName>
    </submittedName>
</protein>
<keyword evidence="2" id="KW-1003">Cell membrane</keyword>
<feature type="transmembrane region" description="Helical" evidence="6">
    <location>
        <begin position="387"/>
        <end position="409"/>
    </location>
</feature>
<proteinExistence type="predicted"/>
<feature type="transmembrane region" description="Helical" evidence="6">
    <location>
        <begin position="335"/>
        <end position="355"/>
    </location>
</feature>
<feature type="transmembrane region" description="Helical" evidence="6">
    <location>
        <begin position="242"/>
        <end position="262"/>
    </location>
</feature>
<dbReference type="RefSeq" id="WP_226696530.1">
    <property type="nucleotide sequence ID" value="NZ_JAJAPX010000005.1"/>
</dbReference>
<dbReference type="Proteomes" id="UP001139286">
    <property type="component" value="Unassembled WGS sequence"/>
</dbReference>
<dbReference type="GO" id="GO:0140359">
    <property type="term" value="F:ABC-type transporter activity"/>
    <property type="evidence" value="ECO:0007669"/>
    <property type="project" value="InterPro"/>
</dbReference>
<dbReference type="GO" id="GO:0005886">
    <property type="term" value="C:plasma membrane"/>
    <property type="evidence" value="ECO:0007669"/>
    <property type="project" value="UniProtKB-SubCell"/>
</dbReference>
<evidence type="ECO:0000313" key="8">
    <source>
        <dbReference type="EMBL" id="MCB4809151.1"/>
    </source>
</evidence>
<dbReference type="PANTHER" id="PTHR30294">
    <property type="entry name" value="MEMBRANE COMPONENT OF ABC TRANSPORTER YHHJ-RELATED"/>
    <property type="match status" value="1"/>
</dbReference>
<evidence type="ECO:0000313" key="9">
    <source>
        <dbReference type="Proteomes" id="UP001139286"/>
    </source>
</evidence>